<dbReference type="PROSITE" id="PS50048">
    <property type="entry name" value="ZN2_CY6_FUNGAL_2"/>
    <property type="match status" value="1"/>
</dbReference>
<keyword evidence="2" id="KW-0862">Zinc</keyword>
<evidence type="ECO:0000256" key="3">
    <source>
        <dbReference type="ARBA" id="ARBA00023015"/>
    </source>
</evidence>
<dbReference type="CDD" id="cd00067">
    <property type="entry name" value="GAL4"/>
    <property type="match status" value="1"/>
</dbReference>
<keyword evidence="3" id="KW-0805">Transcription regulation</keyword>
<keyword evidence="4" id="KW-0238">DNA-binding</keyword>
<evidence type="ECO:0000259" key="8">
    <source>
        <dbReference type="PROSITE" id="PS50048"/>
    </source>
</evidence>
<dbReference type="GO" id="GO:0008270">
    <property type="term" value="F:zinc ion binding"/>
    <property type="evidence" value="ECO:0007669"/>
    <property type="project" value="InterPro"/>
</dbReference>
<evidence type="ECO:0000256" key="6">
    <source>
        <dbReference type="ARBA" id="ARBA00023242"/>
    </source>
</evidence>
<dbReference type="InterPro" id="IPR007219">
    <property type="entry name" value="XnlR_reg_dom"/>
</dbReference>
<dbReference type="GO" id="GO:0000978">
    <property type="term" value="F:RNA polymerase II cis-regulatory region sequence-specific DNA binding"/>
    <property type="evidence" value="ECO:0007669"/>
    <property type="project" value="TreeGrafter"/>
</dbReference>
<evidence type="ECO:0000313" key="10">
    <source>
        <dbReference type="Proteomes" id="UP000785200"/>
    </source>
</evidence>
<dbReference type="SUPFAM" id="SSF57701">
    <property type="entry name" value="Zn2/Cys6 DNA-binding domain"/>
    <property type="match status" value="1"/>
</dbReference>
<comment type="caution">
    <text evidence="9">The sequence shown here is derived from an EMBL/GenBank/DDBJ whole genome shotgun (WGS) entry which is preliminary data.</text>
</comment>
<dbReference type="SMART" id="SM00906">
    <property type="entry name" value="Fungal_trans"/>
    <property type="match status" value="1"/>
</dbReference>
<evidence type="ECO:0000313" key="9">
    <source>
        <dbReference type="EMBL" id="KAG0648014.1"/>
    </source>
</evidence>
<dbReference type="Gene3D" id="4.10.240.10">
    <property type="entry name" value="Zn(2)-C6 fungal-type DNA-binding domain"/>
    <property type="match status" value="1"/>
</dbReference>
<dbReference type="PANTHER" id="PTHR31944">
    <property type="entry name" value="HEME-RESPONSIVE ZINC FINGER TRANSCRIPTION FACTOR HAP1"/>
    <property type="match status" value="1"/>
</dbReference>
<dbReference type="PROSITE" id="PS00463">
    <property type="entry name" value="ZN2_CY6_FUNGAL_1"/>
    <property type="match status" value="1"/>
</dbReference>
<dbReference type="Pfam" id="PF00172">
    <property type="entry name" value="Zn_clus"/>
    <property type="match status" value="1"/>
</dbReference>
<dbReference type="InterPro" id="IPR051430">
    <property type="entry name" value="Fungal_TF_Env_Response"/>
</dbReference>
<dbReference type="OrthoDB" id="5414787at2759"/>
<dbReference type="PANTHER" id="PTHR31944:SF131">
    <property type="entry name" value="HEME-RESPONSIVE ZINC FINGER TRANSCRIPTION FACTOR HAP1"/>
    <property type="match status" value="1"/>
</dbReference>
<sequence length="804" mass="90015">MASEQPPTLPGPQYHNSVPLPSVAQSQQLPMVSNAQSQALPLSRPETPQQPPTPAATHQVRATPELNRKRARPTVSCFECRRKKLKCDRVQPCSQCVKARREDLCQFATGVMKIGVNRTRPQPLVAAREDDGDRERAGKRMRIEDVMTLNSIPGNGQVEEINGREAYSPGLTTGRIYVKGNRSRYVGVGDRMAMLDQFEDAKSYIMNSFKDPDTIGMMYELSEYHNSFQKKPKKLKVQLPQDRASLISEMMKSIPTDGALGSVFHFYGTHWEGLTRVLHMPTLLQEAKDVEDSLISHTEGNYSLPPNTRESIVPQLIGILILSTRFSKLMIKDASEDQIAMWMELMQRWLDGLKGKEKLNIDTLRVQTLLLLAKMSSLAQTSELWKESGILVRSAMIMGLHQDPESYETISAFEKEQRRKLWRSIVELDVQFSLACGMPAAIRSSDFKSRALRNVDDAALKEQMTTYPDDTPERVWTDALPQFLMDASMKDRLDATNLLTSEINIPNTEKLLSLARYFEYSLQGLSNDLAVSLSPSSERSAGRLFTKIMLDVQLRRPIMSIYQQILFSGNSSHYLEVQRGALRNAIAMLSHLDALDPEVADPNTIKSRDQLNLFHILCKRDIMQAALILCLEIQSFSHASREGERTLHNGRDDLLPWTKTSLTRIVENTLNSLLQRLGEFGSDLKDILPLSIVLLSARSDGTPEDKKALMRKGAERVLKACREALPNLPITRAAFQDRPTSASNTVGNSLAPPSEALDKWPSLGISNKYHGGTPLTSFNLDARPSCGDMSMVSSFDAPNEAIVD</sequence>
<protein>
    <submittedName>
        <fullName evidence="9">Fusarisetin A cluster transcription factor fsa6</fullName>
    </submittedName>
</protein>
<evidence type="ECO:0000256" key="5">
    <source>
        <dbReference type="ARBA" id="ARBA00023163"/>
    </source>
</evidence>
<dbReference type="SMART" id="SM00066">
    <property type="entry name" value="GAL4"/>
    <property type="match status" value="1"/>
</dbReference>
<keyword evidence="6" id="KW-0539">Nucleus</keyword>
<dbReference type="InterPro" id="IPR001138">
    <property type="entry name" value="Zn2Cys6_DnaBD"/>
</dbReference>
<name>A0A9P7AW59_9HELO</name>
<dbReference type="GO" id="GO:0005634">
    <property type="term" value="C:nucleus"/>
    <property type="evidence" value="ECO:0007669"/>
    <property type="project" value="TreeGrafter"/>
</dbReference>
<dbReference type="CDD" id="cd12148">
    <property type="entry name" value="fungal_TF_MHR"/>
    <property type="match status" value="1"/>
</dbReference>
<accession>A0A9P7AW59</accession>
<dbReference type="GO" id="GO:0001228">
    <property type="term" value="F:DNA-binding transcription activator activity, RNA polymerase II-specific"/>
    <property type="evidence" value="ECO:0007669"/>
    <property type="project" value="TreeGrafter"/>
</dbReference>
<feature type="compositionally biased region" description="Polar residues" evidence="7">
    <location>
        <begin position="23"/>
        <end position="40"/>
    </location>
</feature>
<keyword evidence="5" id="KW-0804">Transcription</keyword>
<dbReference type="AlphaFoldDB" id="A0A9P7AW59"/>
<evidence type="ECO:0000256" key="7">
    <source>
        <dbReference type="SAM" id="MobiDB-lite"/>
    </source>
</evidence>
<evidence type="ECO:0000256" key="4">
    <source>
        <dbReference type="ARBA" id="ARBA00023125"/>
    </source>
</evidence>
<gene>
    <name evidence="9" type="ORF">D0Z07_5964</name>
</gene>
<dbReference type="Proteomes" id="UP000785200">
    <property type="component" value="Unassembled WGS sequence"/>
</dbReference>
<dbReference type="InterPro" id="IPR036864">
    <property type="entry name" value="Zn2-C6_fun-type_DNA-bd_sf"/>
</dbReference>
<reference evidence="9" key="1">
    <citation type="submission" date="2019-07" db="EMBL/GenBank/DDBJ databases">
        <title>Hyphodiscus hymeniophilus genome sequencing and assembly.</title>
        <authorList>
            <person name="Kramer G."/>
            <person name="Nodwell J."/>
        </authorList>
    </citation>
    <scope>NUCLEOTIDE SEQUENCE</scope>
    <source>
        <strain evidence="9">ATCC 34498</strain>
    </source>
</reference>
<evidence type="ECO:0000256" key="1">
    <source>
        <dbReference type="ARBA" id="ARBA00022723"/>
    </source>
</evidence>
<feature type="domain" description="Zn(2)-C6 fungal-type" evidence="8">
    <location>
        <begin position="76"/>
        <end position="107"/>
    </location>
</feature>
<feature type="region of interest" description="Disordered" evidence="7">
    <location>
        <begin position="1"/>
        <end position="72"/>
    </location>
</feature>
<keyword evidence="10" id="KW-1185">Reference proteome</keyword>
<dbReference type="GO" id="GO:0006351">
    <property type="term" value="P:DNA-templated transcription"/>
    <property type="evidence" value="ECO:0007669"/>
    <property type="project" value="InterPro"/>
</dbReference>
<organism evidence="9 10">
    <name type="scientific">Hyphodiscus hymeniophilus</name>
    <dbReference type="NCBI Taxonomy" id="353542"/>
    <lineage>
        <taxon>Eukaryota</taxon>
        <taxon>Fungi</taxon>
        <taxon>Dikarya</taxon>
        <taxon>Ascomycota</taxon>
        <taxon>Pezizomycotina</taxon>
        <taxon>Leotiomycetes</taxon>
        <taxon>Helotiales</taxon>
        <taxon>Hyphodiscaceae</taxon>
        <taxon>Hyphodiscus</taxon>
    </lineage>
</organism>
<dbReference type="Pfam" id="PF04082">
    <property type="entry name" value="Fungal_trans"/>
    <property type="match status" value="1"/>
</dbReference>
<evidence type="ECO:0000256" key="2">
    <source>
        <dbReference type="ARBA" id="ARBA00022833"/>
    </source>
</evidence>
<proteinExistence type="predicted"/>
<dbReference type="EMBL" id="VNKQ01000011">
    <property type="protein sequence ID" value="KAG0648014.1"/>
    <property type="molecule type" value="Genomic_DNA"/>
</dbReference>
<keyword evidence="1" id="KW-0479">Metal-binding</keyword>